<evidence type="ECO:0000256" key="5">
    <source>
        <dbReference type="SAM" id="MobiDB-lite"/>
    </source>
</evidence>
<dbReference type="GO" id="GO:0005852">
    <property type="term" value="C:eukaryotic translation initiation factor 3 complex"/>
    <property type="evidence" value="ECO:0007669"/>
    <property type="project" value="InterPro"/>
</dbReference>
<keyword evidence="4" id="KW-0648">Protein biosynthesis</keyword>
<dbReference type="InterPro" id="IPR007783">
    <property type="entry name" value="eIF3d"/>
</dbReference>
<dbReference type="GO" id="GO:0003723">
    <property type="term" value="F:RNA binding"/>
    <property type="evidence" value="ECO:0007669"/>
    <property type="project" value="UniProtKB-KW"/>
</dbReference>
<dbReference type="EMBL" id="VEPZ02000966">
    <property type="protein sequence ID" value="KAE8707075.1"/>
    <property type="molecule type" value="Genomic_DNA"/>
</dbReference>
<reference evidence="6" key="1">
    <citation type="submission" date="2019-09" db="EMBL/GenBank/DDBJ databases">
        <title>Draft genome information of white flower Hibiscus syriacus.</title>
        <authorList>
            <person name="Kim Y.-M."/>
        </authorList>
    </citation>
    <scope>NUCLEOTIDE SEQUENCE [LARGE SCALE GENOMIC DNA]</scope>
    <source>
        <strain evidence="6">YM2019G1</strain>
    </source>
</reference>
<keyword evidence="2 6" id="KW-0396">Initiation factor</keyword>
<evidence type="ECO:0000256" key="2">
    <source>
        <dbReference type="ARBA" id="ARBA00022540"/>
    </source>
</evidence>
<evidence type="ECO:0000256" key="4">
    <source>
        <dbReference type="ARBA" id="ARBA00022917"/>
    </source>
</evidence>
<dbReference type="PANTHER" id="PTHR12399:SF3">
    <property type="entry name" value="EUKARYOTIC TRANSLATION INITIATION FACTOR 3 SUBUNIT D"/>
    <property type="match status" value="1"/>
</dbReference>
<dbReference type="GO" id="GO:0003743">
    <property type="term" value="F:translation initiation factor activity"/>
    <property type="evidence" value="ECO:0007669"/>
    <property type="project" value="UniProtKB-KW"/>
</dbReference>
<dbReference type="Pfam" id="PF05091">
    <property type="entry name" value="eIF-3_zeta"/>
    <property type="match status" value="2"/>
</dbReference>
<comment type="caution">
    <text evidence="6">The sequence shown here is derived from an EMBL/GenBank/DDBJ whole genome shotgun (WGS) entry which is preliminary data.</text>
</comment>
<proteinExistence type="predicted"/>
<dbReference type="Proteomes" id="UP000436088">
    <property type="component" value="Unassembled WGS sequence"/>
</dbReference>
<keyword evidence="1" id="KW-0963">Cytoplasm</keyword>
<evidence type="ECO:0000256" key="3">
    <source>
        <dbReference type="ARBA" id="ARBA00022884"/>
    </source>
</evidence>
<feature type="region of interest" description="Disordered" evidence="5">
    <location>
        <begin position="66"/>
        <end position="88"/>
    </location>
</feature>
<protein>
    <submittedName>
        <fullName evidence="6">Eukaryotic translation initiation factor 3 subunit D</fullName>
    </submittedName>
</protein>
<keyword evidence="7" id="KW-1185">Reference proteome</keyword>
<organism evidence="6 7">
    <name type="scientific">Hibiscus syriacus</name>
    <name type="common">Rose of Sharon</name>
    <dbReference type="NCBI Taxonomy" id="106335"/>
    <lineage>
        <taxon>Eukaryota</taxon>
        <taxon>Viridiplantae</taxon>
        <taxon>Streptophyta</taxon>
        <taxon>Embryophyta</taxon>
        <taxon>Tracheophyta</taxon>
        <taxon>Spermatophyta</taxon>
        <taxon>Magnoliopsida</taxon>
        <taxon>eudicotyledons</taxon>
        <taxon>Gunneridae</taxon>
        <taxon>Pentapetalae</taxon>
        <taxon>rosids</taxon>
        <taxon>malvids</taxon>
        <taxon>Malvales</taxon>
        <taxon>Malvaceae</taxon>
        <taxon>Malvoideae</taxon>
        <taxon>Hibiscus</taxon>
    </lineage>
</organism>
<evidence type="ECO:0000313" key="7">
    <source>
        <dbReference type="Proteomes" id="UP000436088"/>
    </source>
</evidence>
<accession>A0A6A3AVG6</accession>
<keyword evidence="3" id="KW-0694">RNA-binding</keyword>
<sequence length="711" mass="80704">METLDFLAIQKQIEDLTQLVKSSTDDTKPPKWWENQEQRISSLESRMNTNQGYVEQILSILISENDGQETKSPDHKQEKTSKPSKGDVISTQSVYGISSSSKFFQISRRVHKVLKDFRREFIDQELFKQGLQDWVLETYGVDDVTGKQPLLNSPFLIDELHKLDLAFEGVLFQQLLPCSPFASKGLKEDRYLALEDFLHVIVNDFITHNSGEASNGWHKTSSMVEGAGTSIEYIEIYNGNELEVSTLTSHVFYSPRLFDGTIQKARTFSGESDDFIDEGYDSGDDFRSSIQNGIHPDVNLKNVLTGVPSLLDSSGLDYNTYKEVLESEPPEWILDGFTTICMQYSALFTTLIRGRFHCRLDPLQGVLINTINNAAQVTKHYIMDWTCTRGWLNLVVGLSMVHEIYKSSSTLKSYCQVDRSNPKRSIPLVILKGAKGLAILTIVKVGVIVAYKVGNMLFFYKRDGSQLDLLSVLETSQEPLLEVKDNINSAYSLSVEAAYINLKFSQQILVRHGNKVSFDELNPFVNEGDEVASVAYRYIRWKLDNDMQLDARCEIQSVVDKLETQRGAVLATELKNNANKLAKWTAQVILANVDLMGLGHVSRVHHRDHFNHVILGVVRYKQWLISWDGLPFFATWKDFVVLLSQIRYFDPWGQGSSKREGIVTVGREEEKHEAKGIGDSKNKLRIARSELGDFDEEKLKEEHVTHMGKLT</sequence>
<feature type="compositionally biased region" description="Basic and acidic residues" evidence="5">
    <location>
        <begin position="68"/>
        <end position="85"/>
    </location>
</feature>
<evidence type="ECO:0000256" key="1">
    <source>
        <dbReference type="ARBA" id="ARBA00022490"/>
    </source>
</evidence>
<name>A0A6A3AVG6_HIBSY</name>
<evidence type="ECO:0000313" key="6">
    <source>
        <dbReference type="EMBL" id="KAE8707075.1"/>
    </source>
</evidence>
<dbReference type="AlphaFoldDB" id="A0A6A3AVG6"/>
<dbReference type="PANTHER" id="PTHR12399">
    <property type="entry name" value="EUKARYOTIC TRANSLATION INITIATION FACTOR 3 SUBUNIT 7"/>
    <property type="match status" value="1"/>
</dbReference>
<gene>
    <name evidence="6" type="ORF">F3Y22_tig00110387pilonHSYRG00783</name>
</gene>